<dbReference type="OrthoDB" id="2882585at2"/>
<dbReference type="CDD" id="cd14437">
    <property type="entry name" value="nt01cx_1156_like"/>
    <property type="match status" value="1"/>
</dbReference>
<name>A0A2T0BS98_9CLOT</name>
<dbReference type="EMBL" id="PVXP01000002">
    <property type="protein sequence ID" value="PRR86754.1"/>
    <property type="molecule type" value="Genomic_DNA"/>
</dbReference>
<organism evidence="2 3">
    <name type="scientific">Clostridium luticellarii</name>
    <dbReference type="NCBI Taxonomy" id="1691940"/>
    <lineage>
        <taxon>Bacteria</taxon>
        <taxon>Bacillati</taxon>
        <taxon>Bacillota</taxon>
        <taxon>Clostridia</taxon>
        <taxon>Eubacteriales</taxon>
        <taxon>Clostridiaceae</taxon>
        <taxon>Clostridium</taxon>
    </lineage>
</organism>
<evidence type="ECO:0000313" key="2">
    <source>
        <dbReference type="EMBL" id="PRR86754.1"/>
    </source>
</evidence>
<dbReference type="Gene3D" id="2.40.128.660">
    <property type="entry name" value="Uncharacterised protein PF15525, DUF4652"/>
    <property type="match status" value="1"/>
</dbReference>
<evidence type="ECO:0000313" key="3">
    <source>
        <dbReference type="Proteomes" id="UP000237798"/>
    </source>
</evidence>
<accession>A0A2T0BS98</accession>
<dbReference type="RefSeq" id="WP_106007747.1">
    <property type="nucleotide sequence ID" value="NZ_JALCPJ010000009.1"/>
</dbReference>
<feature type="compositionally biased region" description="Low complexity" evidence="1">
    <location>
        <begin position="28"/>
        <end position="44"/>
    </location>
</feature>
<keyword evidence="3" id="KW-1185">Reference proteome</keyword>
<protein>
    <recommendedName>
        <fullName evidence="4">DUF4652 domain-containing protein</fullName>
    </recommendedName>
</protein>
<dbReference type="PROSITE" id="PS51257">
    <property type="entry name" value="PROKAR_LIPOPROTEIN"/>
    <property type="match status" value="1"/>
</dbReference>
<dbReference type="InterPro" id="IPR028102">
    <property type="entry name" value="DUF4652"/>
</dbReference>
<dbReference type="AlphaFoldDB" id="A0A2T0BS98"/>
<sequence>MKIRRLSYLIFIILVLLAVGITACSNNKNNSSDSGKSVSGNASTDSKKVSSDDTDTKNKEIEKSEDSKESNTTAWNSGGIKFSKKELDNTSQMKFNTPWKNSAGGSYSACIEGKGNSAQEEGQGSIIVKSGEKIYSFEIESSTEISPRYLEWADNKNIFVIIGSSHGTVSKGGDLYMLNVDSNEVALLIKTPSKKQQIMSAQKSGNNINLKVNVYDDDAYNKSHVENWVIDSFNTSLEGKMEVKNSDGKVVYEING</sequence>
<feature type="compositionally biased region" description="Basic and acidic residues" evidence="1">
    <location>
        <begin position="45"/>
        <end position="69"/>
    </location>
</feature>
<evidence type="ECO:0008006" key="4">
    <source>
        <dbReference type="Google" id="ProtNLM"/>
    </source>
</evidence>
<feature type="region of interest" description="Disordered" evidence="1">
    <location>
        <begin position="28"/>
        <end position="77"/>
    </location>
</feature>
<dbReference type="Pfam" id="PF15525">
    <property type="entry name" value="DUF4652"/>
    <property type="match status" value="1"/>
</dbReference>
<dbReference type="Proteomes" id="UP000237798">
    <property type="component" value="Unassembled WGS sequence"/>
</dbReference>
<comment type="caution">
    <text evidence="2">The sequence shown here is derived from an EMBL/GenBank/DDBJ whole genome shotgun (WGS) entry which is preliminary data.</text>
</comment>
<proteinExistence type="predicted"/>
<evidence type="ECO:0000256" key="1">
    <source>
        <dbReference type="SAM" id="MobiDB-lite"/>
    </source>
</evidence>
<gene>
    <name evidence="2" type="ORF">CLLU_02380</name>
</gene>
<reference evidence="2 3" key="1">
    <citation type="submission" date="2018-03" db="EMBL/GenBank/DDBJ databases">
        <title>Genome sequence of Clostridium luticellarii DSM 29923.</title>
        <authorList>
            <person name="Poehlein A."/>
            <person name="Daniel R."/>
        </authorList>
    </citation>
    <scope>NUCLEOTIDE SEQUENCE [LARGE SCALE GENOMIC DNA]</scope>
    <source>
        <strain evidence="2 3">DSM 29923</strain>
    </source>
</reference>